<protein>
    <submittedName>
        <fullName evidence="2">Putative restriction endonuclease</fullName>
    </submittedName>
</protein>
<dbReference type="AlphaFoldDB" id="A0A852Z793"/>
<reference evidence="2 3" key="1">
    <citation type="submission" date="2020-07" db="EMBL/GenBank/DDBJ databases">
        <title>Sequencing the genomes of 1000 actinobacteria strains.</title>
        <authorList>
            <person name="Klenk H.-P."/>
        </authorList>
    </citation>
    <scope>NUCLEOTIDE SEQUENCE [LARGE SCALE GENOMIC DNA]</scope>
    <source>
        <strain evidence="2 3">DSM 18448</strain>
    </source>
</reference>
<dbReference type="Pfam" id="PF13391">
    <property type="entry name" value="HNH_2"/>
    <property type="match status" value="1"/>
</dbReference>
<dbReference type="Gene3D" id="2.30.280.10">
    <property type="entry name" value="SRA-YDG"/>
    <property type="match status" value="1"/>
</dbReference>
<accession>A0A852Z793</accession>
<comment type="caution">
    <text evidence="2">The sequence shown here is derived from an EMBL/GenBank/DDBJ whole genome shotgun (WGS) entry which is preliminary data.</text>
</comment>
<dbReference type="PANTHER" id="PTHR14140">
    <property type="entry name" value="E3 UBIQUITIN-PROTEIN LIGASE UHRF-RELATED"/>
    <property type="match status" value="1"/>
</dbReference>
<keyword evidence="2" id="KW-0255">Endonuclease</keyword>
<keyword evidence="2" id="KW-0378">Hydrolase</keyword>
<dbReference type="PROSITE" id="PS51015">
    <property type="entry name" value="YDG"/>
    <property type="match status" value="1"/>
</dbReference>
<gene>
    <name evidence="2" type="ORF">F4554_000881</name>
</gene>
<proteinExistence type="predicted"/>
<dbReference type="InterPro" id="IPR015947">
    <property type="entry name" value="PUA-like_sf"/>
</dbReference>
<dbReference type="InterPro" id="IPR045134">
    <property type="entry name" value="UHRF1/2-like"/>
</dbReference>
<dbReference type="SMART" id="SM00507">
    <property type="entry name" value="HNHc"/>
    <property type="match status" value="1"/>
</dbReference>
<dbReference type="EMBL" id="JACBZH010000001">
    <property type="protein sequence ID" value="NYH88243.1"/>
    <property type="molecule type" value="Genomic_DNA"/>
</dbReference>
<dbReference type="InterPro" id="IPR003105">
    <property type="entry name" value="SRA_YDG"/>
</dbReference>
<dbReference type="GO" id="GO:0004519">
    <property type="term" value="F:endonuclease activity"/>
    <property type="evidence" value="ECO:0007669"/>
    <property type="project" value="UniProtKB-KW"/>
</dbReference>
<dbReference type="SMART" id="SM00466">
    <property type="entry name" value="SRA"/>
    <property type="match status" value="1"/>
</dbReference>
<dbReference type="GO" id="GO:0061630">
    <property type="term" value="F:ubiquitin protein ligase activity"/>
    <property type="evidence" value="ECO:0007669"/>
    <property type="project" value="TreeGrafter"/>
</dbReference>
<dbReference type="InterPro" id="IPR003615">
    <property type="entry name" value="HNH_nuc"/>
</dbReference>
<dbReference type="SUPFAM" id="SSF88697">
    <property type="entry name" value="PUA domain-like"/>
    <property type="match status" value="1"/>
</dbReference>
<dbReference type="CDD" id="cd00085">
    <property type="entry name" value="HNHc"/>
    <property type="match status" value="1"/>
</dbReference>
<evidence type="ECO:0000313" key="2">
    <source>
        <dbReference type="EMBL" id="NYH88243.1"/>
    </source>
</evidence>
<feature type="domain" description="YDG" evidence="1">
    <location>
        <begin position="8"/>
        <end position="151"/>
    </location>
</feature>
<dbReference type="PANTHER" id="PTHR14140:SF27">
    <property type="entry name" value="OS04G0289800 PROTEIN"/>
    <property type="match status" value="1"/>
</dbReference>
<dbReference type="GO" id="GO:0044027">
    <property type="term" value="P:negative regulation of gene expression via chromosomal CpG island methylation"/>
    <property type="evidence" value="ECO:0007669"/>
    <property type="project" value="TreeGrafter"/>
</dbReference>
<dbReference type="GO" id="GO:0016567">
    <property type="term" value="P:protein ubiquitination"/>
    <property type="evidence" value="ECO:0007669"/>
    <property type="project" value="TreeGrafter"/>
</dbReference>
<dbReference type="Pfam" id="PF02182">
    <property type="entry name" value="SAD_SRA"/>
    <property type="match status" value="1"/>
</dbReference>
<evidence type="ECO:0000259" key="1">
    <source>
        <dbReference type="PROSITE" id="PS51015"/>
    </source>
</evidence>
<keyword evidence="3" id="KW-1185">Reference proteome</keyword>
<name>A0A852Z793_9ACTN</name>
<dbReference type="RefSeq" id="WP_179786178.1">
    <property type="nucleotide sequence ID" value="NZ_BAAARR010000004.1"/>
</dbReference>
<sequence length="296" mass="32173">MAGQRLFGELAEHPVGTTYASRKELAAAGVHRVTIQGICGNGKDGSESIVVSGGYEDDEDYGDEIVYTGAGGNDPSSKKQVADQELTQSGNAGLVVSEENGYPVRVIRGWKGDPAFSPVVGYRYDGLFRVAQHWSEVGKSGYRIWRFKLVRLVQQEVQPLIPPANLPAGTVTPRQAIGTTQRIIRTTAVATAVKKLHKYTCQVCGVQLRLPVGLYAEGAHIRALGRPHNGPDTPDNMLCLCANDHALFDLGGIYIDEHLRVRDHAGGVLGQLRTNVGHVVSLEHIRYHREHFGFGS</sequence>
<dbReference type="Proteomes" id="UP000579605">
    <property type="component" value="Unassembled WGS sequence"/>
</dbReference>
<keyword evidence="2" id="KW-0540">Nuclease</keyword>
<organism evidence="2 3">
    <name type="scientific">Actinopolymorpha rutila</name>
    <dbReference type="NCBI Taxonomy" id="446787"/>
    <lineage>
        <taxon>Bacteria</taxon>
        <taxon>Bacillati</taxon>
        <taxon>Actinomycetota</taxon>
        <taxon>Actinomycetes</taxon>
        <taxon>Propionibacteriales</taxon>
        <taxon>Actinopolymorphaceae</taxon>
        <taxon>Actinopolymorpha</taxon>
    </lineage>
</organism>
<evidence type="ECO:0000313" key="3">
    <source>
        <dbReference type="Proteomes" id="UP000579605"/>
    </source>
</evidence>
<dbReference type="InterPro" id="IPR036987">
    <property type="entry name" value="SRA-YDG_sf"/>
</dbReference>